<accession>A0A0B6ZZG9</accession>
<dbReference type="EMBL" id="HACG01027164">
    <property type="protein sequence ID" value="CEK74029.1"/>
    <property type="molecule type" value="Transcribed_RNA"/>
</dbReference>
<organism evidence="1">
    <name type="scientific">Arion vulgaris</name>
    <dbReference type="NCBI Taxonomy" id="1028688"/>
    <lineage>
        <taxon>Eukaryota</taxon>
        <taxon>Metazoa</taxon>
        <taxon>Spiralia</taxon>
        <taxon>Lophotrochozoa</taxon>
        <taxon>Mollusca</taxon>
        <taxon>Gastropoda</taxon>
        <taxon>Heterobranchia</taxon>
        <taxon>Euthyneura</taxon>
        <taxon>Panpulmonata</taxon>
        <taxon>Eupulmonata</taxon>
        <taxon>Stylommatophora</taxon>
        <taxon>Helicina</taxon>
        <taxon>Arionoidea</taxon>
        <taxon>Arionidae</taxon>
        <taxon>Arion</taxon>
    </lineage>
</organism>
<name>A0A0B6ZZG9_9EUPU</name>
<feature type="non-terminal residue" evidence="1">
    <location>
        <position position="1"/>
    </location>
</feature>
<sequence>RHAWRAAVRDSSNKERIKTLSHIEAKESVEGKETILHFSFTCCNWGKDCHSRIKHYSHNRHCNSAQNKLCVIATPIVS</sequence>
<gene>
    <name evidence="1" type="primary">ORF89367</name>
</gene>
<protein>
    <submittedName>
        <fullName evidence="1">Uncharacterized protein</fullName>
    </submittedName>
</protein>
<proteinExistence type="predicted"/>
<dbReference type="AlphaFoldDB" id="A0A0B6ZZG9"/>
<evidence type="ECO:0000313" key="1">
    <source>
        <dbReference type="EMBL" id="CEK74029.1"/>
    </source>
</evidence>
<feature type="non-terminal residue" evidence="1">
    <location>
        <position position="78"/>
    </location>
</feature>
<reference evidence="1" key="1">
    <citation type="submission" date="2014-12" db="EMBL/GenBank/DDBJ databases">
        <title>Insight into the proteome of Arion vulgaris.</title>
        <authorList>
            <person name="Aradska J."/>
            <person name="Bulat T."/>
            <person name="Smidak R."/>
            <person name="Sarate P."/>
            <person name="Gangsoo J."/>
            <person name="Sialana F."/>
            <person name="Bilban M."/>
            <person name="Lubec G."/>
        </authorList>
    </citation>
    <scope>NUCLEOTIDE SEQUENCE</scope>
    <source>
        <tissue evidence="1">Skin</tissue>
    </source>
</reference>